<dbReference type="InterPro" id="IPR015797">
    <property type="entry name" value="NUDIX_hydrolase-like_dom_sf"/>
</dbReference>
<dbReference type="InterPro" id="IPR047127">
    <property type="entry name" value="MutT-like"/>
</dbReference>
<evidence type="ECO:0000313" key="16">
    <source>
        <dbReference type="Proteomes" id="UP000029738"/>
    </source>
</evidence>
<evidence type="ECO:0000256" key="6">
    <source>
        <dbReference type="ARBA" id="ARBA00022763"/>
    </source>
</evidence>
<dbReference type="PANTHER" id="PTHR47707:SF1">
    <property type="entry name" value="NUDIX HYDROLASE FAMILY PROTEIN"/>
    <property type="match status" value="1"/>
</dbReference>
<dbReference type="PRINTS" id="PR00502">
    <property type="entry name" value="NUDIXFAMILY"/>
</dbReference>
<dbReference type="SUPFAM" id="SSF55811">
    <property type="entry name" value="Nudix"/>
    <property type="match status" value="1"/>
</dbReference>
<comment type="similarity">
    <text evidence="2">Belongs to the Nudix hydrolase family.</text>
</comment>
<name>A0A8S9T9R7_9CYAN</name>
<keyword evidence="8 13" id="KW-0460">Magnesium</keyword>
<evidence type="ECO:0000256" key="12">
    <source>
        <dbReference type="PIRSR" id="PIRSR603561-1"/>
    </source>
</evidence>
<reference evidence="15" key="1">
    <citation type="journal article" date="2015" name="Genome Announc.">
        <title>Draft Genome Sequence of Tolypothrix boutellei Strain VB521301.</title>
        <authorList>
            <person name="Chandrababunaidu M.M."/>
            <person name="Singh D."/>
            <person name="Sen D."/>
            <person name="Bhan S."/>
            <person name="Das S."/>
            <person name="Gupta A."/>
            <person name="Adhikary S.P."/>
            <person name="Tripathy S."/>
        </authorList>
    </citation>
    <scope>NUCLEOTIDE SEQUENCE</scope>
    <source>
        <strain evidence="15">VB521301</strain>
    </source>
</reference>
<evidence type="ECO:0000256" key="2">
    <source>
        <dbReference type="ARBA" id="ARBA00005582"/>
    </source>
</evidence>
<comment type="catalytic activity">
    <reaction evidence="10">
        <text>8-oxo-dGTP + H2O = 8-oxo-dGMP + diphosphate + H(+)</text>
        <dbReference type="Rhea" id="RHEA:31575"/>
        <dbReference type="ChEBI" id="CHEBI:15377"/>
        <dbReference type="ChEBI" id="CHEBI:15378"/>
        <dbReference type="ChEBI" id="CHEBI:33019"/>
        <dbReference type="ChEBI" id="CHEBI:63224"/>
        <dbReference type="ChEBI" id="CHEBI:77896"/>
        <dbReference type="EC" id="3.6.1.55"/>
    </reaction>
</comment>
<dbReference type="GO" id="GO:0046872">
    <property type="term" value="F:metal ion binding"/>
    <property type="evidence" value="ECO:0007669"/>
    <property type="project" value="UniProtKB-KW"/>
</dbReference>
<feature type="binding site" evidence="12">
    <location>
        <begin position="41"/>
        <end position="44"/>
    </location>
    <ligand>
        <name>8-oxo-dGTP</name>
        <dbReference type="ChEBI" id="CHEBI:77896"/>
    </ligand>
</feature>
<dbReference type="InterPro" id="IPR003561">
    <property type="entry name" value="Mutator_MutT"/>
</dbReference>
<dbReference type="AlphaFoldDB" id="A0A8S9T9R7"/>
<dbReference type="Pfam" id="PF14815">
    <property type="entry name" value="NUDIX_4"/>
    <property type="match status" value="1"/>
</dbReference>
<keyword evidence="5 13" id="KW-0479">Metal-binding</keyword>
<evidence type="ECO:0000256" key="8">
    <source>
        <dbReference type="ARBA" id="ARBA00022842"/>
    </source>
</evidence>
<dbReference type="InterPro" id="IPR029119">
    <property type="entry name" value="MutY_C"/>
</dbReference>
<keyword evidence="6" id="KW-0227">DNA damage</keyword>
<evidence type="ECO:0000256" key="13">
    <source>
        <dbReference type="PIRSR" id="PIRSR603561-2"/>
    </source>
</evidence>
<evidence type="ECO:0000256" key="1">
    <source>
        <dbReference type="ARBA" id="ARBA00001946"/>
    </source>
</evidence>
<comment type="cofactor">
    <cofactor evidence="1 13">
        <name>Mg(2+)</name>
        <dbReference type="ChEBI" id="CHEBI:18420"/>
    </cofactor>
</comment>
<keyword evidence="4" id="KW-0235">DNA replication</keyword>
<dbReference type="EC" id="3.6.1.55" evidence="11"/>
<feature type="binding site" evidence="12">
    <location>
        <position position="30"/>
    </location>
    <ligand>
        <name>8-oxo-dGTP</name>
        <dbReference type="ChEBI" id="CHEBI:77896"/>
    </ligand>
</feature>
<evidence type="ECO:0000256" key="10">
    <source>
        <dbReference type="ARBA" id="ARBA00035861"/>
    </source>
</evidence>
<evidence type="ECO:0000256" key="3">
    <source>
        <dbReference type="ARBA" id="ARBA00022457"/>
    </source>
</evidence>
<evidence type="ECO:0000256" key="5">
    <source>
        <dbReference type="ARBA" id="ARBA00022723"/>
    </source>
</evidence>
<dbReference type="CDD" id="cd03425">
    <property type="entry name" value="NUDIX_MutT_NudA_like"/>
    <property type="match status" value="1"/>
</dbReference>
<dbReference type="GO" id="GO:0044715">
    <property type="term" value="F:8-oxo-dGDP phosphatase activity"/>
    <property type="evidence" value="ECO:0007669"/>
    <property type="project" value="TreeGrafter"/>
</dbReference>
<dbReference type="InterPro" id="IPR000086">
    <property type="entry name" value="NUDIX_hydrolase_dom"/>
</dbReference>
<dbReference type="InterPro" id="IPR020084">
    <property type="entry name" value="NUDIX_hydrolase_CS"/>
</dbReference>
<dbReference type="PANTHER" id="PTHR47707">
    <property type="entry name" value="8-OXO-DGTP DIPHOSPHATASE"/>
    <property type="match status" value="1"/>
</dbReference>
<evidence type="ECO:0000256" key="4">
    <source>
        <dbReference type="ARBA" id="ARBA00022705"/>
    </source>
</evidence>
<dbReference type="GO" id="GO:0006260">
    <property type="term" value="P:DNA replication"/>
    <property type="evidence" value="ECO:0007669"/>
    <property type="project" value="UniProtKB-KW"/>
</dbReference>
<keyword evidence="3" id="KW-0515">Mutator protein</keyword>
<dbReference type="GO" id="GO:0008413">
    <property type="term" value="F:8-oxo-7,8-dihydroguanosine triphosphate pyrophosphatase activity"/>
    <property type="evidence" value="ECO:0007669"/>
    <property type="project" value="InterPro"/>
</dbReference>
<dbReference type="NCBIfam" id="TIGR00586">
    <property type="entry name" value="mutt"/>
    <property type="match status" value="1"/>
</dbReference>
<feature type="binding site" evidence="13">
    <location>
        <position position="64"/>
    </location>
    <ligand>
        <name>Mg(2+)</name>
        <dbReference type="ChEBI" id="CHEBI:18420"/>
    </ligand>
</feature>
<dbReference type="EMBL" id="JHEG04000001">
    <property type="protein sequence ID" value="KAF3888848.1"/>
    <property type="molecule type" value="Genomic_DNA"/>
</dbReference>
<evidence type="ECO:0000259" key="14">
    <source>
        <dbReference type="PROSITE" id="PS51462"/>
    </source>
</evidence>
<reference evidence="15" key="2">
    <citation type="submission" date="2019-11" db="EMBL/GenBank/DDBJ databases">
        <title>Improved Assembly of Tolypothrix boutellei genome.</title>
        <authorList>
            <person name="Sarangi A.N."/>
            <person name="Mukherjee M."/>
            <person name="Ghosh S."/>
            <person name="Singh D."/>
            <person name="Das A."/>
            <person name="Kant S."/>
            <person name="Prusty A."/>
            <person name="Tripathy S."/>
        </authorList>
    </citation>
    <scope>NUCLEOTIDE SEQUENCE</scope>
    <source>
        <strain evidence="15">VB521301</strain>
    </source>
</reference>
<dbReference type="Gene3D" id="3.90.79.10">
    <property type="entry name" value="Nucleoside Triphosphate Pyrophosphohydrolase"/>
    <property type="match status" value="1"/>
</dbReference>
<keyword evidence="16" id="KW-1185">Reference proteome</keyword>
<sequence length="136" mass="15375">MSETKSSVPHKIIGVAIIKNDLGQILIDRRRLEGAMGGLWEFPGGKVEPNETVSECIKREIQEELGIEIEVGKHLLTIDHTYTHIRVTLTVHECRHLSGIPQPIECDEVRWVNVGELETFTFPEANLQIIEVLRKG</sequence>
<evidence type="ECO:0000313" key="15">
    <source>
        <dbReference type="EMBL" id="KAF3888848.1"/>
    </source>
</evidence>
<dbReference type="PROSITE" id="PS51462">
    <property type="entry name" value="NUDIX"/>
    <property type="match status" value="1"/>
</dbReference>
<evidence type="ECO:0000256" key="7">
    <source>
        <dbReference type="ARBA" id="ARBA00022801"/>
    </source>
</evidence>
<keyword evidence="9" id="KW-0234">DNA repair</keyword>
<keyword evidence="7" id="KW-0378">Hydrolase</keyword>
<feature type="binding site" evidence="13">
    <location>
        <position position="44"/>
    </location>
    <ligand>
        <name>Mg(2+)</name>
        <dbReference type="ChEBI" id="CHEBI:18420"/>
    </ligand>
</feature>
<evidence type="ECO:0000256" key="9">
    <source>
        <dbReference type="ARBA" id="ARBA00023204"/>
    </source>
</evidence>
<dbReference type="GO" id="GO:0006281">
    <property type="term" value="P:DNA repair"/>
    <property type="evidence" value="ECO:0007669"/>
    <property type="project" value="UniProtKB-KW"/>
</dbReference>
<dbReference type="GO" id="GO:0044716">
    <property type="term" value="F:8-oxo-GDP phosphatase activity"/>
    <property type="evidence" value="ECO:0007669"/>
    <property type="project" value="TreeGrafter"/>
</dbReference>
<comment type="caution">
    <text evidence="15">The sequence shown here is derived from an EMBL/GenBank/DDBJ whole genome shotgun (WGS) entry which is preliminary data.</text>
</comment>
<feature type="domain" description="Nudix hydrolase" evidence="14">
    <location>
        <begin position="8"/>
        <end position="135"/>
    </location>
</feature>
<dbReference type="InterPro" id="IPR020476">
    <property type="entry name" value="Nudix_hydrolase"/>
</dbReference>
<dbReference type="Proteomes" id="UP000029738">
    <property type="component" value="Unassembled WGS sequence"/>
</dbReference>
<accession>A0A8S9T9R7</accession>
<feature type="binding site" evidence="12">
    <location>
        <position position="126"/>
    </location>
    <ligand>
        <name>8-oxo-dGTP</name>
        <dbReference type="ChEBI" id="CHEBI:77896"/>
    </ligand>
</feature>
<gene>
    <name evidence="15" type="primary">mutT</name>
    <name evidence="15" type="ORF">DA73_0400027710</name>
</gene>
<proteinExistence type="inferred from homology"/>
<evidence type="ECO:0000256" key="11">
    <source>
        <dbReference type="ARBA" id="ARBA00038905"/>
    </source>
</evidence>
<dbReference type="GO" id="GO:0035539">
    <property type="term" value="F:8-oxo-7,8-dihydrodeoxyguanosine triphosphate pyrophosphatase activity"/>
    <property type="evidence" value="ECO:0007669"/>
    <property type="project" value="UniProtKB-EC"/>
</dbReference>
<dbReference type="RefSeq" id="WP_038077697.1">
    <property type="nucleotide sequence ID" value="NZ_JHEG04000001.1"/>
</dbReference>
<organism evidence="15 16">
    <name type="scientific">Tolypothrix bouteillei VB521301</name>
    <dbReference type="NCBI Taxonomy" id="1479485"/>
    <lineage>
        <taxon>Bacteria</taxon>
        <taxon>Bacillati</taxon>
        <taxon>Cyanobacteriota</taxon>
        <taxon>Cyanophyceae</taxon>
        <taxon>Nostocales</taxon>
        <taxon>Tolypothrichaceae</taxon>
        <taxon>Tolypothrix</taxon>
    </lineage>
</organism>
<dbReference type="PROSITE" id="PS00893">
    <property type="entry name" value="NUDIX_BOX"/>
    <property type="match status" value="1"/>
</dbReference>
<protein>
    <recommendedName>
        <fullName evidence="11">8-oxo-dGTP diphosphatase</fullName>
        <ecNumber evidence="11">3.6.1.55</ecNumber>
    </recommendedName>
</protein>